<proteinExistence type="inferred from homology"/>
<evidence type="ECO:0000256" key="7">
    <source>
        <dbReference type="ARBA" id="ARBA00022660"/>
    </source>
</evidence>
<evidence type="ECO:0000256" key="4">
    <source>
        <dbReference type="ARBA" id="ARBA00013531"/>
    </source>
</evidence>
<evidence type="ECO:0000256" key="2">
    <source>
        <dbReference type="ARBA" id="ARBA00004141"/>
    </source>
</evidence>
<evidence type="ECO:0000256" key="6">
    <source>
        <dbReference type="ARBA" id="ARBA00022617"/>
    </source>
</evidence>
<dbReference type="RefSeq" id="WP_310472242.1">
    <property type="nucleotide sequence ID" value="NZ_CP136522.1"/>
</dbReference>
<feature type="domain" description="Cytochrome b/b6 N-terminal region profile" evidence="16">
    <location>
        <begin position="5"/>
        <end position="217"/>
    </location>
</feature>
<dbReference type="PIRSF" id="PIRSF038885">
    <property type="entry name" value="COB"/>
    <property type="match status" value="1"/>
</dbReference>
<keyword evidence="10 14" id="KW-0249">Electron transport</keyword>
<evidence type="ECO:0000256" key="11">
    <source>
        <dbReference type="ARBA" id="ARBA00022989"/>
    </source>
</evidence>
<feature type="transmembrane region" description="Helical" evidence="15">
    <location>
        <begin position="310"/>
        <end position="328"/>
    </location>
</feature>
<evidence type="ECO:0000256" key="12">
    <source>
        <dbReference type="ARBA" id="ARBA00023004"/>
    </source>
</evidence>
<keyword evidence="11 15" id="KW-1133">Transmembrane helix</keyword>
<dbReference type="Proteomes" id="UP001529491">
    <property type="component" value="Chromosome"/>
</dbReference>
<dbReference type="SUPFAM" id="SSF81648">
    <property type="entry name" value="a domain/subunit of cytochrome bc1 complex (Ubiquinol-cytochrome c reductase)"/>
    <property type="match status" value="1"/>
</dbReference>
<evidence type="ECO:0000259" key="17">
    <source>
        <dbReference type="PROSITE" id="PS51003"/>
    </source>
</evidence>
<evidence type="ECO:0000256" key="9">
    <source>
        <dbReference type="ARBA" id="ARBA00022723"/>
    </source>
</evidence>
<sequence>MVKNIIDWIDARIPMTATYNRHVGQYATPTNFNFWYFFGSLAMLVLVNQLLTGIWLTMNYVPTAEGAFASIEYIMRDVEYGWLLRYMHSTGASAFFVVIYLHMFRGLIYGSYQKPRELLWLFGMLIFLVLMAEAFMGYLLPWGQMSYWGAQVIISLFGAIPFIGDDLTLWIRGDFVVSGATLNRFFALHVIALPLVLVVLVFLHLIALHEVGSNNPDGIEIKKNKDENGWPKDGIPFHPYYTVKDIMGVAGFLIVFCYVLFFMPEGGGYFLEKPNFEAANPMKTPEHIAPVWYFTPFYAILRAIPDKLMGVIGMGLSIGVLFILPWLDRCNVKSVRYRSLIHKINISQFAVSFIVLGYLGAVPTTEILTYVARFFTLTYFGFFLLLWIYSKNEKTKPVPERLTH</sequence>
<evidence type="ECO:0000313" key="19">
    <source>
        <dbReference type="Proteomes" id="UP001529491"/>
    </source>
</evidence>
<keyword evidence="19" id="KW-1185">Reference proteome</keyword>
<dbReference type="InterPro" id="IPR036150">
    <property type="entry name" value="Cyt_b/b6_C_sf"/>
</dbReference>
<comment type="cofactor">
    <cofactor evidence="14">
        <name>heme b</name>
        <dbReference type="ChEBI" id="CHEBI:60344"/>
    </cofactor>
    <text evidence="14">Binds 2 heme groups non-covalently.</text>
</comment>
<keyword evidence="8 14" id="KW-0812">Transmembrane</keyword>
<dbReference type="InterPro" id="IPR030689">
    <property type="entry name" value="Cytochrome_b"/>
</dbReference>
<evidence type="ECO:0000256" key="5">
    <source>
        <dbReference type="ARBA" id="ARBA00022448"/>
    </source>
</evidence>
<dbReference type="PANTHER" id="PTHR19271:SF16">
    <property type="entry name" value="CYTOCHROME B"/>
    <property type="match status" value="1"/>
</dbReference>
<dbReference type="SUPFAM" id="SSF81342">
    <property type="entry name" value="Transmembrane di-heme cytochromes"/>
    <property type="match status" value="1"/>
</dbReference>
<evidence type="ECO:0000256" key="13">
    <source>
        <dbReference type="ARBA" id="ARBA00023136"/>
    </source>
</evidence>
<comment type="similarity">
    <text evidence="14">Belongs to the cytochrome b family.</text>
</comment>
<dbReference type="Gene3D" id="1.20.810.10">
    <property type="entry name" value="Cytochrome Bc1 Complex, Chain C"/>
    <property type="match status" value="1"/>
</dbReference>
<feature type="transmembrane region" description="Helical" evidence="15">
    <location>
        <begin position="284"/>
        <end position="304"/>
    </location>
</feature>
<feature type="transmembrane region" description="Helical" evidence="15">
    <location>
        <begin position="146"/>
        <end position="164"/>
    </location>
</feature>
<feature type="transmembrane region" description="Helical" evidence="15">
    <location>
        <begin position="86"/>
        <end position="107"/>
    </location>
</feature>
<name>A0ABZ0JWQ0_9GAMM</name>
<evidence type="ECO:0000259" key="16">
    <source>
        <dbReference type="PROSITE" id="PS51002"/>
    </source>
</evidence>
<dbReference type="Pfam" id="PF00033">
    <property type="entry name" value="Cytochrome_B"/>
    <property type="match status" value="1"/>
</dbReference>
<evidence type="ECO:0000256" key="10">
    <source>
        <dbReference type="ARBA" id="ARBA00022982"/>
    </source>
</evidence>
<comment type="function">
    <text evidence="1 14">Component of the ubiquinol-cytochrome c reductase complex (complex III or cytochrome b-c1 complex), which is a respiratory chain that generates an electrochemical potential coupled to ATP synthesis.</text>
</comment>
<feature type="transmembrane region" description="Helical" evidence="15">
    <location>
        <begin position="246"/>
        <end position="263"/>
    </location>
</feature>
<keyword evidence="12" id="KW-0408">Iron</keyword>
<dbReference type="PANTHER" id="PTHR19271">
    <property type="entry name" value="CYTOCHROME B"/>
    <property type="match status" value="1"/>
</dbReference>
<evidence type="ECO:0000313" key="18">
    <source>
        <dbReference type="EMBL" id="WOT04606.1"/>
    </source>
</evidence>
<dbReference type="InterPro" id="IPR005797">
    <property type="entry name" value="Cyt_b/b6_N"/>
</dbReference>
<feature type="domain" description="Cytochrome b/b6 C-terminal region profile" evidence="17">
    <location>
        <begin position="227"/>
        <end position="400"/>
    </location>
</feature>
<dbReference type="InterPro" id="IPR005798">
    <property type="entry name" value="Cyt_b/b6_C"/>
</dbReference>
<dbReference type="InterPro" id="IPR016174">
    <property type="entry name" value="Di-haem_cyt_TM"/>
</dbReference>
<dbReference type="CDD" id="cd00290">
    <property type="entry name" value="cytochrome_b_C"/>
    <property type="match status" value="1"/>
</dbReference>
<protein>
    <recommendedName>
        <fullName evidence="4 14">Cytochrome b</fullName>
    </recommendedName>
</protein>
<evidence type="ECO:0000256" key="8">
    <source>
        <dbReference type="ARBA" id="ARBA00022692"/>
    </source>
</evidence>
<evidence type="ECO:0000256" key="1">
    <source>
        <dbReference type="ARBA" id="ARBA00002444"/>
    </source>
</evidence>
<keyword evidence="5 14" id="KW-0813">Transport</keyword>
<accession>A0ABZ0JWQ0</accession>
<feature type="transmembrane region" description="Helical" evidence="15">
    <location>
        <begin position="340"/>
        <end position="361"/>
    </location>
</feature>
<keyword evidence="6 14" id="KW-0349">Heme</keyword>
<dbReference type="Pfam" id="PF00032">
    <property type="entry name" value="Cytochrom_B_C"/>
    <property type="match status" value="1"/>
</dbReference>
<feature type="transmembrane region" description="Helical" evidence="15">
    <location>
        <begin position="367"/>
        <end position="389"/>
    </location>
</feature>
<reference evidence="18 19" key="1">
    <citation type="submission" date="2023-10" db="EMBL/GenBank/DDBJ databases">
        <title>Complete genome sequence of Shewanella sp. DAU334.</title>
        <authorList>
            <person name="Lee Y.-S."/>
            <person name="Jeong H.-R."/>
            <person name="Hwang E.-J."/>
            <person name="Choi Y.-L."/>
            <person name="Kim G.-D."/>
        </authorList>
    </citation>
    <scope>NUCLEOTIDE SEQUENCE [LARGE SCALE GENOMIC DNA]</scope>
    <source>
        <strain evidence="18 19">DAU334</strain>
    </source>
</reference>
<comment type="subunit">
    <text evidence="3 14">The main subunits of complex b-c1 are: cytochrome b, cytochrome c1 and the Rieske protein.</text>
</comment>
<evidence type="ECO:0000256" key="15">
    <source>
        <dbReference type="SAM" id="Phobius"/>
    </source>
</evidence>
<gene>
    <name evidence="18" type="ORF">RGE70_14925</name>
</gene>
<dbReference type="EMBL" id="CP136522">
    <property type="protein sequence ID" value="WOT04606.1"/>
    <property type="molecule type" value="Genomic_DNA"/>
</dbReference>
<evidence type="ECO:0000256" key="3">
    <source>
        <dbReference type="ARBA" id="ARBA00011649"/>
    </source>
</evidence>
<feature type="transmembrane region" description="Helical" evidence="15">
    <location>
        <begin position="185"/>
        <end position="207"/>
    </location>
</feature>
<dbReference type="InterPro" id="IPR048259">
    <property type="entry name" value="Cytochrome_b_N_euk/bac"/>
</dbReference>
<dbReference type="CDD" id="cd00284">
    <property type="entry name" value="Cytochrome_b_N"/>
    <property type="match status" value="1"/>
</dbReference>
<organism evidence="18 19">
    <name type="scientific">Shewanella youngdeokensis</name>
    <dbReference type="NCBI Taxonomy" id="2999068"/>
    <lineage>
        <taxon>Bacteria</taxon>
        <taxon>Pseudomonadati</taxon>
        <taxon>Pseudomonadota</taxon>
        <taxon>Gammaproteobacteria</taxon>
        <taxon>Alteromonadales</taxon>
        <taxon>Shewanellaceae</taxon>
        <taxon>Shewanella</taxon>
    </lineage>
</organism>
<keyword evidence="7 14" id="KW-0679">Respiratory chain</keyword>
<comment type="subcellular location">
    <subcellularLocation>
        <location evidence="2">Membrane</location>
        <topology evidence="2">Multi-pass membrane protein</topology>
    </subcellularLocation>
</comment>
<keyword evidence="13 15" id="KW-0472">Membrane</keyword>
<dbReference type="InterPro" id="IPR048260">
    <property type="entry name" value="Cytochrome_b_C_euk/bac"/>
</dbReference>
<dbReference type="PROSITE" id="PS51003">
    <property type="entry name" value="CYTB_CTER"/>
    <property type="match status" value="1"/>
</dbReference>
<feature type="transmembrane region" description="Helical" evidence="15">
    <location>
        <begin position="119"/>
        <end position="140"/>
    </location>
</feature>
<evidence type="ECO:0000256" key="14">
    <source>
        <dbReference type="RuleBase" id="RU003385"/>
    </source>
</evidence>
<dbReference type="PROSITE" id="PS51002">
    <property type="entry name" value="CYTB_NTER"/>
    <property type="match status" value="1"/>
</dbReference>
<feature type="transmembrane region" description="Helical" evidence="15">
    <location>
        <begin position="34"/>
        <end position="56"/>
    </location>
</feature>
<keyword evidence="9" id="KW-0479">Metal-binding</keyword>
<dbReference type="InterPro" id="IPR027387">
    <property type="entry name" value="Cytb/b6-like_sf"/>
</dbReference>